<keyword evidence="2" id="KW-1185">Reference proteome</keyword>
<dbReference type="EMBL" id="KZ772692">
    <property type="protein sequence ID" value="PTQ44485.1"/>
    <property type="molecule type" value="Genomic_DNA"/>
</dbReference>
<protein>
    <submittedName>
        <fullName evidence="1">Uncharacterized protein</fullName>
    </submittedName>
</protein>
<accession>A0A2R6XEF5</accession>
<evidence type="ECO:0000313" key="2">
    <source>
        <dbReference type="Proteomes" id="UP000244005"/>
    </source>
</evidence>
<reference evidence="2" key="1">
    <citation type="journal article" date="2017" name="Cell">
        <title>Insights into land plant evolution garnered from the Marchantia polymorpha genome.</title>
        <authorList>
            <person name="Bowman J.L."/>
            <person name="Kohchi T."/>
            <person name="Yamato K.T."/>
            <person name="Jenkins J."/>
            <person name="Shu S."/>
            <person name="Ishizaki K."/>
            <person name="Yamaoka S."/>
            <person name="Nishihama R."/>
            <person name="Nakamura Y."/>
            <person name="Berger F."/>
            <person name="Adam C."/>
            <person name="Aki S.S."/>
            <person name="Althoff F."/>
            <person name="Araki T."/>
            <person name="Arteaga-Vazquez M.A."/>
            <person name="Balasubrmanian S."/>
            <person name="Barry K."/>
            <person name="Bauer D."/>
            <person name="Boehm C.R."/>
            <person name="Briginshaw L."/>
            <person name="Caballero-Perez J."/>
            <person name="Catarino B."/>
            <person name="Chen F."/>
            <person name="Chiyoda S."/>
            <person name="Chovatia M."/>
            <person name="Davies K.M."/>
            <person name="Delmans M."/>
            <person name="Demura T."/>
            <person name="Dierschke T."/>
            <person name="Dolan L."/>
            <person name="Dorantes-Acosta A.E."/>
            <person name="Eklund D.M."/>
            <person name="Florent S.N."/>
            <person name="Flores-Sandoval E."/>
            <person name="Fujiyama A."/>
            <person name="Fukuzawa H."/>
            <person name="Galik B."/>
            <person name="Grimanelli D."/>
            <person name="Grimwood J."/>
            <person name="Grossniklaus U."/>
            <person name="Hamada T."/>
            <person name="Haseloff J."/>
            <person name="Hetherington A.J."/>
            <person name="Higo A."/>
            <person name="Hirakawa Y."/>
            <person name="Hundley H.N."/>
            <person name="Ikeda Y."/>
            <person name="Inoue K."/>
            <person name="Inoue S.I."/>
            <person name="Ishida S."/>
            <person name="Jia Q."/>
            <person name="Kakita M."/>
            <person name="Kanazawa T."/>
            <person name="Kawai Y."/>
            <person name="Kawashima T."/>
            <person name="Kennedy M."/>
            <person name="Kinose K."/>
            <person name="Kinoshita T."/>
            <person name="Kohara Y."/>
            <person name="Koide E."/>
            <person name="Komatsu K."/>
            <person name="Kopischke S."/>
            <person name="Kubo M."/>
            <person name="Kyozuka J."/>
            <person name="Lagercrantz U."/>
            <person name="Lin S.S."/>
            <person name="Lindquist E."/>
            <person name="Lipzen A.M."/>
            <person name="Lu C.W."/>
            <person name="De Luna E."/>
            <person name="Martienssen R.A."/>
            <person name="Minamino N."/>
            <person name="Mizutani M."/>
            <person name="Mizutani M."/>
            <person name="Mochizuki N."/>
            <person name="Monte I."/>
            <person name="Mosher R."/>
            <person name="Nagasaki H."/>
            <person name="Nakagami H."/>
            <person name="Naramoto S."/>
            <person name="Nishitani K."/>
            <person name="Ohtani M."/>
            <person name="Okamoto T."/>
            <person name="Okumura M."/>
            <person name="Phillips J."/>
            <person name="Pollak B."/>
            <person name="Reinders A."/>
            <person name="Rovekamp M."/>
            <person name="Sano R."/>
            <person name="Sawa S."/>
            <person name="Schmid M.W."/>
            <person name="Shirakawa M."/>
            <person name="Solano R."/>
            <person name="Spunde A."/>
            <person name="Suetsugu N."/>
            <person name="Sugano S."/>
            <person name="Sugiyama A."/>
            <person name="Sun R."/>
            <person name="Suzuki Y."/>
            <person name="Takenaka M."/>
            <person name="Takezawa D."/>
            <person name="Tomogane H."/>
            <person name="Tsuzuki M."/>
            <person name="Ueda T."/>
            <person name="Umeda M."/>
            <person name="Ward J.M."/>
            <person name="Watanabe Y."/>
            <person name="Yazaki K."/>
            <person name="Yokoyama R."/>
            <person name="Yoshitake Y."/>
            <person name="Yotsui I."/>
            <person name="Zachgo S."/>
            <person name="Schmutz J."/>
        </authorList>
    </citation>
    <scope>NUCLEOTIDE SEQUENCE [LARGE SCALE GENOMIC DNA]</scope>
    <source>
        <strain evidence="2">Tak-1</strain>
    </source>
</reference>
<name>A0A2R6XEF5_MARPO</name>
<sequence>MLEQRTLVGLIVVLEISRGFRNQLWDRTTTRKCCPCFYRMHSFQGVFKECTERRGEESITALGSGRRYTYKRTRPCDNWYNCQTHNLYLVVFNRILRLTSTSVPTSFGSTIKVSNWGVKPQINSIVYIKPSISF</sequence>
<gene>
    <name evidence="1" type="ORF">MARPO_0020s0132</name>
</gene>
<proteinExistence type="predicted"/>
<dbReference type="Gramene" id="Mp4g23690.1">
    <property type="protein sequence ID" value="Mp4g23690.1.cds"/>
    <property type="gene ID" value="Mp4g23690"/>
</dbReference>
<dbReference type="Proteomes" id="UP000244005">
    <property type="component" value="Unassembled WGS sequence"/>
</dbReference>
<dbReference type="AlphaFoldDB" id="A0A2R6XEF5"/>
<evidence type="ECO:0000313" key="1">
    <source>
        <dbReference type="EMBL" id="PTQ44485.1"/>
    </source>
</evidence>
<organism evidence="1 2">
    <name type="scientific">Marchantia polymorpha</name>
    <name type="common">Common liverwort</name>
    <name type="synonym">Marchantia aquatica</name>
    <dbReference type="NCBI Taxonomy" id="3197"/>
    <lineage>
        <taxon>Eukaryota</taxon>
        <taxon>Viridiplantae</taxon>
        <taxon>Streptophyta</taxon>
        <taxon>Embryophyta</taxon>
        <taxon>Marchantiophyta</taxon>
        <taxon>Marchantiopsida</taxon>
        <taxon>Marchantiidae</taxon>
        <taxon>Marchantiales</taxon>
        <taxon>Marchantiaceae</taxon>
        <taxon>Marchantia</taxon>
    </lineage>
</organism>